<protein>
    <submittedName>
        <fullName evidence="1">Uncharacterized protein</fullName>
    </submittedName>
</protein>
<organism evidence="1 2">
    <name type="scientific">Calothrix parietina FACHB-288</name>
    <dbReference type="NCBI Taxonomy" id="2692896"/>
    <lineage>
        <taxon>Bacteria</taxon>
        <taxon>Bacillati</taxon>
        <taxon>Cyanobacteriota</taxon>
        <taxon>Cyanophyceae</taxon>
        <taxon>Nostocales</taxon>
        <taxon>Calotrichaceae</taxon>
        <taxon>Calothrix</taxon>
    </lineage>
</organism>
<gene>
    <name evidence="1" type="ORF">H6G24_08795</name>
</gene>
<keyword evidence="2" id="KW-1185">Reference proteome</keyword>
<reference evidence="1 2" key="1">
    <citation type="journal article" date="2020" name="ISME J.">
        <title>Comparative genomics reveals insights into cyanobacterial evolution and habitat adaptation.</title>
        <authorList>
            <person name="Chen M.Y."/>
            <person name="Teng W.K."/>
            <person name="Zhao L."/>
            <person name="Hu C.X."/>
            <person name="Zhou Y.K."/>
            <person name="Han B.P."/>
            <person name="Song L.R."/>
            <person name="Shu W.S."/>
        </authorList>
    </citation>
    <scope>NUCLEOTIDE SEQUENCE [LARGE SCALE GENOMIC DNA]</scope>
    <source>
        <strain evidence="1 2">FACHB-288</strain>
    </source>
</reference>
<comment type="caution">
    <text evidence="1">The sequence shown here is derived from an EMBL/GenBank/DDBJ whole genome shotgun (WGS) entry which is preliminary data.</text>
</comment>
<accession>A0ABR8A6W5</accession>
<evidence type="ECO:0000313" key="1">
    <source>
        <dbReference type="EMBL" id="MBD2195583.1"/>
    </source>
</evidence>
<sequence>MSNNQPISESSSNPRNDLLLEIEQTPEEYLPELLKIIRLFPQSIMMKQAALNDWEKALNEINQSDDNQKQNRRANIQNLFTSWRNIDEQKEQQETLEIIDSMKGISI</sequence>
<name>A0ABR8A6W5_9CYAN</name>
<dbReference type="EMBL" id="JACJQH010000011">
    <property type="protein sequence ID" value="MBD2195583.1"/>
    <property type="molecule type" value="Genomic_DNA"/>
</dbReference>
<dbReference type="Proteomes" id="UP000658514">
    <property type="component" value="Unassembled WGS sequence"/>
</dbReference>
<proteinExistence type="predicted"/>
<evidence type="ECO:0000313" key="2">
    <source>
        <dbReference type="Proteomes" id="UP000658514"/>
    </source>
</evidence>